<sequence>MLEYDLLAYRTMNNMDSHPRVLSLSAQGSGSHSSSIVSTPASQSRRVSHDSQHDAHHFINMGKTEKSLQSSIKKLWKEIKHAAAEHHRSVNAAYEATHGAGARPGVYGGVSPPKQVHA</sequence>
<dbReference type="OrthoDB" id="3494771at2759"/>
<keyword evidence="3" id="KW-1185">Reference proteome</keyword>
<organism evidence="2 3">
    <name type="scientific">Curvularia kusanoi</name>
    <name type="common">Cochliobolus kusanoi</name>
    <dbReference type="NCBI Taxonomy" id="90978"/>
    <lineage>
        <taxon>Eukaryota</taxon>
        <taxon>Fungi</taxon>
        <taxon>Dikarya</taxon>
        <taxon>Ascomycota</taxon>
        <taxon>Pezizomycotina</taxon>
        <taxon>Dothideomycetes</taxon>
        <taxon>Pleosporomycetidae</taxon>
        <taxon>Pleosporales</taxon>
        <taxon>Pleosporineae</taxon>
        <taxon>Pleosporaceae</taxon>
        <taxon>Curvularia</taxon>
    </lineage>
</organism>
<protein>
    <submittedName>
        <fullName evidence="2">Uncharacterized protein</fullName>
    </submittedName>
</protein>
<feature type="compositionally biased region" description="Low complexity" evidence="1">
    <location>
        <begin position="23"/>
        <end position="38"/>
    </location>
</feature>
<gene>
    <name evidence="2" type="ORF">E8E13_005818</name>
</gene>
<reference evidence="2" key="1">
    <citation type="submission" date="2019-04" db="EMBL/GenBank/DDBJ databases">
        <title>Sequencing of skin fungus with MAO and IRED activity.</title>
        <authorList>
            <person name="Marsaioli A.J."/>
            <person name="Bonatto J.M.C."/>
            <person name="Reis Junior O."/>
        </authorList>
    </citation>
    <scope>NUCLEOTIDE SEQUENCE</scope>
    <source>
        <strain evidence="2">30M1</strain>
    </source>
</reference>
<dbReference type="AlphaFoldDB" id="A0A9P4TBH6"/>
<dbReference type="EMBL" id="SWKU01000017">
    <property type="protein sequence ID" value="KAF2999351.1"/>
    <property type="molecule type" value="Genomic_DNA"/>
</dbReference>
<evidence type="ECO:0000256" key="1">
    <source>
        <dbReference type="SAM" id="MobiDB-lite"/>
    </source>
</evidence>
<proteinExistence type="predicted"/>
<feature type="region of interest" description="Disordered" evidence="1">
    <location>
        <begin position="99"/>
        <end position="118"/>
    </location>
</feature>
<evidence type="ECO:0000313" key="3">
    <source>
        <dbReference type="Proteomes" id="UP000801428"/>
    </source>
</evidence>
<comment type="caution">
    <text evidence="2">The sequence shown here is derived from an EMBL/GenBank/DDBJ whole genome shotgun (WGS) entry which is preliminary data.</text>
</comment>
<dbReference type="Proteomes" id="UP000801428">
    <property type="component" value="Unassembled WGS sequence"/>
</dbReference>
<feature type="compositionally biased region" description="Basic and acidic residues" evidence="1">
    <location>
        <begin position="47"/>
        <end position="57"/>
    </location>
</feature>
<evidence type="ECO:0000313" key="2">
    <source>
        <dbReference type="EMBL" id="KAF2999351.1"/>
    </source>
</evidence>
<accession>A0A9P4TBH6</accession>
<name>A0A9P4TBH6_CURKU</name>
<feature type="region of interest" description="Disordered" evidence="1">
    <location>
        <begin position="20"/>
        <end position="65"/>
    </location>
</feature>